<keyword evidence="3" id="KW-0378">Hydrolase</keyword>
<dbReference type="Gene3D" id="2.130.10.10">
    <property type="entry name" value="YVTN repeat-like/Quinoprotein amine dehydrogenase"/>
    <property type="match status" value="4"/>
</dbReference>
<dbReference type="AlphaFoldDB" id="A0A1B8TW68"/>
<protein>
    <submittedName>
        <fullName evidence="3">Glycosyl hydrolase</fullName>
    </submittedName>
</protein>
<dbReference type="InterPro" id="IPR015943">
    <property type="entry name" value="WD40/YVTN_repeat-like_dom_sf"/>
</dbReference>
<proteinExistence type="predicted"/>
<reference evidence="4" key="1">
    <citation type="submission" date="2016-02" db="EMBL/GenBank/DDBJ databases">
        <title>Paenibacillus sp. LPB0068, isolated from Crassostrea gigas.</title>
        <authorList>
            <person name="Shin S.-K."/>
            <person name="Yi H."/>
        </authorList>
    </citation>
    <scope>NUCLEOTIDE SEQUENCE [LARGE SCALE GENOMIC DNA]</scope>
    <source>
        <strain evidence="4">KCTC 23969</strain>
    </source>
</reference>
<feature type="domain" description="Sortilin N-terminal" evidence="2">
    <location>
        <begin position="704"/>
        <end position="787"/>
    </location>
</feature>
<dbReference type="SUPFAM" id="SSF50939">
    <property type="entry name" value="Sialidases"/>
    <property type="match status" value="1"/>
</dbReference>
<dbReference type="EMBL" id="LSFL01000035">
    <property type="protein sequence ID" value="OBY63981.1"/>
    <property type="molecule type" value="Genomic_DNA"/>
</dbReference>
<dbReference type="InterPro" id="IPR050310">
    <property type="entry name" value="VPS10-sortilin"/>
</dbReference>
<sequence>MVFGQQKTTSASDVNQSLTKKSKMMNSSLVKNINFTNIGPTVMSGRVVDVAVNPNNTTEFYVGYASGGLWYTNNNGTTFTPVLDNSPTQNIGDIAVDWNSGTIWVGTGEKNSSRSSYAGIGMLKSTDKGKTWSNVGLLDSHHISRIVINPNNADEVVVGVIGHLYSSNKERGIFKTVDGGKTWSNKLFINEDTGIIDVAFAPENFNIMYAASWERERKAWNFDGDGKNSAIYKSTDAGNTWTKIADKSGFPVGDGVGRIGLAVFNENTVYALHDSQFRRPKDADKKASDELSKEDFKTMSTDDLLKLEDKKLNTYLKNNGFQEKYRAQNVKQMVRVGSVKPADLASYLEDANSMLFDTPVIGAEVFKTTNGGKSWKKTHKDFLNGVYSSYGYYFGEIRVDLQDENGIYVLGVPIIKSKDGGKTFTSISRENVHSDHQALWVNPKKSGHILNGNDGGLNLSYDDGENWSKLNDPAVGQFYSVYADNQKNYKVYGGLQDNGVWVGANNARINKSWQQSGQNPYESIMGGDGMQVQVDDRNPNIVYTGYQFGNYYRIDREGRNNYIQPKHTLGETPYRFNWQTPILLSKHNQDILYLGGNKLHRSLNQGDDWETISGDLTTGGKKGNVAYGTLTTISESPFQFGLIYVGSDDGYINLTKNGGGSWTRISNNLPQNLWVTRVIASAHKKERVYATLNGYRSDDFTPYVYMSDDYGQTWKNIGKSIPTSAVNVIKEDPENENVLYLGTDNGLYVSFDKGTSWNAFSKNLPNVAVHDLVIQPTAKHLIVGTHGRSLYKADIAPVQKMTKEILSKSTHIFSISDIRKGRNWGRSWSQWRAASEPELSIPFYSSSAKETTVNIYKDDVKVNSISVKADKGFNEFSFDVSFSKNGLKAYKKANEKAKVKAAQNDVFYLPKGKYVVKIGDAKSKFQIK</sequence>
<keyword evidence="1" id="KW-0677">Repeat</keyword>
<dbReference type="GO" id="GO:0016787">
    <property type="term" value="F:hydrolase activity"/>
    <property type="evidence" value="ECO:0007669"/>
    <property type="project" value="UniProtKB-KW"/>
</dbReference>
<evidence type="ECO:0000313" key="4">
    <source>
        <dbReference type="Proteomes" id="UP000092612"/>
    </source>
</evidence>
<evidence type="ECO:0000256" key="1">
    <source>
        <dbReference type="ARBA" id="ARBA00022737"/>
    </source>
</evidence>
<dbReference type="STRING" id="996801.BW723_05615"/>
<dbReference type="SUPFAM" id="SSF110296">
    <property type="entry name" value="Oligoxyloglucan reducing end-specific cellobiohydrolase"/>
    <property type="match status" value="1"/>
</dbReference>
<dbReference type="CDD" id="cd15482">
    <property type="entry name" value="Sialidase_non-viral"/>
    <property type="match status" value="1"/>
</dbReference>
<dbReference type="Pfam" id="PF15902">
    <property type="entry name" value="Sortilin-Vps10"/>
    <property type="match status" value="2"/>
</dbReference>
<keyword evidence="4" id="KW-1185">Reference proteome</keyword>
<gene>
    <name evidence="3" type="ORF">LPB301_10095</name>
</gene>
<evidence type="ECO:0000259" key="2">
    <source>
        <dbReference type="Pfam" id="PF15902"/>
    </source>
</evidence>
<dbReference type="KEGG" id="prn:BW723_05615"/>
<dbReference type="InterPro" id="IPR036278">
    <property type="entry name" value="Sialidase_sf"/>
</dbReference>
<organism evidence="3 4">
    <name type="scientific">Polaribacter reichenbachii</name>
    <dbReference type="NCBI Taxonomy" id="996801"/>
    <lineage>
        <taxon>Bacteria</taxon>
        <taxon>Pseudomonadati</taxon>
        <taxon>Bacteroidota</taxon>
        <taxon>Flavobacteriia</taxon>
        <taxon>Flavobacteriales</taxon>
        <taxon>Flavobacteriaceae</taxon>
    </lineage>
</organism>
<dbReference type="Proteomes" id="UP000092612">
    <property type="component" value="Unassembled WGS sequence"/>
</dbReference>
<dbReference type="PANTHER" id="PTHR12106:SF27">
    <property type="entry name" value="SORTILIN-RELATED RECEPTOR"/>
    <property type="match status" value="1"/>
</dbReference>
<evidence type="ECO:0000313" key="3">
    <source>
        <dbReference type="EMBL" id="OBY63981.1"/>
    </source>
</evidence>
<dbReference type="PANTHER" id="PTHR12106">
    <property type="entry name" value="SORTILIN RELATED"/>
    <property type="match status" value="1"/>
</dbReference>
<accession>A0A1B8TW68</accession>
<feature type="domain" description="Sortilin N-terminal" evidence="2">
    <location>
        <begin position="124"/>
        <end position="247"/>
    </location>
</feature>
<dbReference type="InterPro" id="IPR031778">
    <property type="entry name" value="Sortilin_N"/>
</dbReference>
<comment type="caution">
    <text evidence="3">The sequence shown here is derived from an EMBL/GenBank/DDBJ whole genome shotgun (WGS) entry which is preliminary data.</text>
</comment>
<name>A0A1B8TW68_9FLAO</name>